<keyword evidence="2" id="KW-1185">Reference proteome</keyword>
<dbReference type="EMBL" id="ML208261">
    <property type="protein sequence ID" value="TFK76086.1"/>
    <property type="molecule type" value="Genomic_DNA"/>
</dbReference>
<reference evidence="1 2" key="1">
    <citation type="journal article" date="2019" name="Nat. Ecol. Evol.">
        <title>Megaphylogeny resolves global patterns of mushroom evolution.</title>
        <authorList>
            <person name="Varga T."/>
            <person name="Krizsan K."/>
            <person name="Foldi C."/>
            <person name="Dima B."/>
            <person name="Sanchez-Garcia M."/>
            <person name="Sanchez-Ramirez S."/>
            <person name="Szollosi G.J."/>
            <person name="Szarkandi J.G."/>
            <person name="Papp V."/>
            <person name="Albert L."/>
            <person name="Andreopoulos W."/>
            <person name="Angelini C."/>
            <person name="Antonin V."/>
            <person name="Barry K.W."/>
            <person name="Bougher N.L."/>
            <person name="Buchanan P."/>
            <person name="Buyck B."/>
            <person name="Bense V."/>
            <person name="Catcheside P."/>
            <person name="Chovatia M."/>
            <person name="Cooper J."/>
            <person name="Damon W."/>
            <person name="Desjardin D."/>
            <person name="Finy P."/>
            <person name="Geml J."/>
            <person name="Haridas S."/>
            <person name="Hughes K."/>
            <person name="Justo A."/>
            <person name="Karasinski D."/>
            <person name="Kautmanova I."/>
            <person name="Kiss B."/>
            <person name="Kocsube S."/>
            <person name="Kotiranta H."/>
            <person name="LaButti K.M."/>
            <person name="Lechner B.E."/>
            <person name="Liimatainen K."/>
            <person name="Lipzen A."/>
            <person name="Lukacs Z."/>
            <person name="Mihaltcheva S."/>
            <person name="Morgado L.N."/>
            <person name="Niskanen T."/>
            <person name="Noordeloos M.E."/>
            <person name="Ohm R.A."/>
            <person name="Ortiz-Santana B."/>
            <person name="Ovrebo C."/>
            <person name="Racz N."/>
            <person name="Riley R."/>
            <person name="Savchenko A."/>
            <person name="Shiryaev A."/>
            <person name="Soop K."/>
            <person name="Spirin V."/>
            <person name="Szebenyi C."/>
            <person name="Tomsovsky M."/>
            <person name="Tulloss R.E."/>
            <person name="Uehling J."/>
            <person name="Grigoriev I.V."/>
            <person name="Vagvolgyi C."/>
            <person name="Papp T."/>
            <person name="Martin F.M."/>
            <person name="Miettinen O."/>
            <person name="Hibbett D.S."/>
            <person name="Nagy L.G."/>
        </authorList>
    </citation>
    <scope>NUCLEOTIDE SEQUENCE [LARGE SCALE GENOMIC DNA]</scope>
    <source>
        <strain evidence="1 2">NL-1719</strain>
    </source>
</reference>
<protein>
    <submittedName>
        <fullName evidence="1">RNA-binding domain-containing protein</fullName>
    </submittedName>
</protein>
<accession>A0ACD3BE44</accession>
<sequence length="684" mass="73995">MSDAPAATVTENGAPSATQEKIDETPGFKVFAGNLAYSTTDEGLKAFFAPVQSDILSAQVILRGTRSAGYGFVALASNEAAEKAVELLDKKELDGRPVIVEIAKPSDQKDKEKKERRAKRRPGRRGGKAVPGEVTEAEANGEATKSDAPAAGTGDAAKPKKKKKTSRKSKPKTDGEAAPAPVEADAASGDAAKRPARARKPRPPRASRPAGEDPVGEPSTTVLFVANLGFNIDDAGLAALFTEAGVAVNSARIVRRRWGQPRRSKGYGFVDVGGEAEQKKAVELLSGKEVGGRAIAVKIAVNTPREDDEEAKETAPAAVSLVVSLMMNDTQLFFVDIECDVCQRRKEAEKLAKLKNEQNRTKSRRQREVESREAGLSKSLFEKAKEDEAAGLAENKALSIMMKMGFKPGQALGKVEAQDEEEPPHVSRSSEKQDSGPGGPSTSQASGAEVSPPPQSKPLPHRAEPLPLNEWAGKKGIGLGKRTRSPGAAGRLAKMAKMAEETGHDDFRDRARQEYEDRRAEGKLGPAQRTCETLDEQKGVEFNVLWLNPNQPESFPSGLVEALELHHGNALVLPSKSGRLDDTYRSRLRLQMQADALQPLLDNGSEIEDSNSTPNKLVSVTDQFSHDTLEEAAQFLRLHAQDRLTIVLSYLRDTHSYCFWCGIEYTDPQDMEAQCPGPDEDAHD</sequence>
<gene>
    <name evidence="1" type="ORF">BDN72DRAFT_874276</name>
</gene>
<name>A0ACD3BE44_9AGAR</name>
<evidence type="ECO:0000313" key="1">
    <source>
        <dbReference type="EMBL" id="TFK76086.1"/>
    </source>
</evidence>
<evidence type="ECO:0000313" key="2">
    <source>
        <dbReference type="Proteomes" id="UP000308600"/>
    </source>
</evidence>
<organism evidence="1 2">
    <name type="scientific">Pluteus cervinus</name>
    <dbReference type="NCBI Taxonomy" id="181527"/>
    <lineage>
        <taxon>Eukaryota</taxon>
        <taxon>Fungi</taxon>
        <taxon>Dikarya</taxon>
        <taxon>Basidiomycota</taxon>
        <taxon>Agaricomycotina</taxon>
        <taxon>Agaricomycetes</taxon>
        <taxon>Agaricomycetidae</taxon>
        <taxon>Agaricales</taxon>
        <taxon>Pluteineae</taxon>
        <taxon>Pluteaceae</taxon>
        <taxon>Pluteus</taxon>
    </lineage>
</organism>
<proteinExistence type="predicted"/>
<dbReference type="Proteomes" id="UP000308600">
    <property type="component" value="Unassembled WGS sequence"/>
</dbReference>